<dbReference type="SUPFAM" id="SSF89550">
    <property type="entry name" value="PHP domain-like"/>
    <property type="match status" value="1"/>
</dbReference>
<dbReference type="EMBL" id="FQVH01000081">
    <property type="protein sequence ID" value="SHF94887.1"/>
    <property type="molecule type" value="Genomic_DNA"/>
</dbReference>
<evidence type="ECO:0000313" key="10">
    <source>
        <dbReference type="EMBL" id="SHF94887.1"/>
    </source>
</evidence>
<dbReference type="Gene3D" id="3.20.20.140">
    <property type="entry name" value="Metal-dependent hydrolases"/>
    <property type="match status" value="1"/>
</dbReference>
<name>A0A1M5FTJ1_9THEO</name>
<sequence length="272" mass="31886">MQYWDYHVHLENGPYTIEWLKKFIEQGQRNNVGEIGFSEHGYRFKQAYHLIHSDGYRGKWVREYSGQDIDEYIELIEEAKNQGFPVKLGIELDYIPEKEEEIREFVKQYPFDYVIGSVHWLGDWGIDLDQKDWENKDVYDAYKRYFDILKQAAKSRIFSFLGHPDVIKVFGYRPGVDIAELYEDVAKVIAENGQCVEVSTAGLRKPVGEMYPSQAFLEILLKYGVPVILDSDAHYPEHVGYMFDKGIDYIKKCGYTSLCRFKKMSRHTEVLG</sequence>
<reference evidence="10 11" key="1">
    <citation type="submission" date="2016-11" db="EMBL/GenBank/DDBJ databases">
        <authorList>
            <person name="Jaros S."/>
            <person name="Januszkiewicz K."/>
            <person name="Wedrychowicz H."/>
        </authorList>
    </citation>
    <scope>NUCLEOTIDE SEQUENCE [LARGE SCALE GENOMIC DNA]</scope>
    <source>
        <strain evidence="10 11">DSM 17918</strain>
    </source>
</reference>
<dbReference type="InterPro" id="IPR016195">
    <property type="entry name" value="Pol/histidinol_Pase-like"/>
</dbReference>
<dbReference type="InterPro" id="IPR004013">
    <property type="entry name" value="PHP_dom"/>
</dbReference>
<dbReference type="OrthoDB" id="9775255at2"/>
<proteinExistence type="inferred from homology"/>
<keyword evidence="6 8" id="KW-0368">Histidine biosynthesis</keyword>
<evidence type="ECO:0000256" key="2">
    <source>
        <dbReference type="ARBA" id="ARBA00009152"/>
    </source>
</evidence>
<dbReference type="GO" id="GO:0005737">
    <property type="term" value="C:cytoplasm"/>
    <property type="evidence" value="ECO:0007669"/>
    <property type="project" value="TreeGrafter"/>
</dbReference>
<comment type="pathway">
    <text evidence="1 8">Amino-acid biosynthesis; L-histidine biosynthesis; L-histidine from 5-phospho-alpha-D-ribose 1-diphosphate: step 8/9.</text>
</comment>
<dbReference type="RefSeq" id="WP_073346682.1">
    <property type="nucleotide sequence ID" value="NZ_FQVH01000081.1"/>
</dbReference>
<evidence type="ECO:0000256" key="8">
    <source>
        <dbReference type="RuleBase" id="RU366003"/>
    </source>
</evidence>
<protein>
    <recommendedName>
        <fullName evidence="3 8">Histidinol-phosphatase</fullName>
        <shortName evidence="8">HolPase</shortName>
        <ecNumber evidence="3 8">3.1.3.15</ecNumber>
    </recommendedName>
</protein>
<feature type="domain" description="PHP" evidence="9">
    <location>
        <begin position="5"/>
        <end position="201"/>
    </location>
</feature>
<evidence type="ECO:0000256" key="1">
    <source>
        <dbReference type="ARBA" id="ARBA00004970"/>
    </source>
</evidence>
<dbReference type="CDD" id="cd12110">
    <property type="entry name" value="PHP_HisPPase_Hisj_like"/>
    <property type="match status" value="1"/>
</dbReference>
<dbReference type="GO" id="GO:0004401">
    <property type="term" value="F:histidinol-phosphatase activity"/>
    <property type="evidence" value="ECO:0007669"/>
    <property type="project" value="UniProtKB-UniRule"/>
</dbReference>
<evidence type="ECO:0000313" key="11">
    <source>
        <dbReference type="Proteomes" id="UP000184088"/>
    </source>
</evidence>
<evidence type="ECO:0000256" key="7">
    <source>
        <dbReference type="ARBA" id="ARBA00049158"/>
    </source>
</evidence>
<dbReference type="AlphaFoldDB" id="A0A1M5FTJ1"/>
<evidence type="ECO:0000256" key="3">
    <source>
        <dbReference type="ARBA" id="ARBA00013085"/>
    </source>
</evidence>
<dbReference type="NCBIfam" id="NF005596">
    <property type="entry name" value="PRK07328.1"/>
    <property type="match status" value="1"/>
</dbReference>
<evidence type="ECO:0000256" key="6">
    <source>
        <dbReference type="ARBA" id="ARBA00023102"/>
    </source>
</evidence>
<dbReference type="STRING" id="1121256.SAMN02746089_02807"/>
<accession>A0A1M5FTJ1</accession>
<dbReference type="GO" id="GO:0000105">
    <property type="term" value="P:L-histidine biosynthetic process"/>
    <property type="evidence" value="ECO:0007669"/>
    <property type="project" value="UniProtKB-UniRule"/>
</dbReference>
<dbReference type="Pfam" id="PF02811">
    <property type="entry name" value="PHP"/>
    <property type="match status" value="1"/>
</dbReference>
<dbReference type="UniPathway" id="UPA00031">
    <property type="reaction ID" value="UER00013"/>
</dbReference>
<dbReference type="Proteomes" id="UP000184088">
    <property type="component" value="Unassembled WGS sequence"/>
</dbReference>
<dbReference type="EC" id="3.1.3.15" evidence="3 8"/>
<organism evidence="10 11">
    <name type="scientific">Caldanaerobius fijiensis DSM 17918</name>
    <dbReference type="NCBI Taxonomy" id="1121256"/>
    <lineage>
        <taxon>Bacteria</taxon>
        <taxon>Bacillati</taxon>
        <taxon>Bacillota</taxon>
        <taxon>Clostridia</taxon>
        <taxon>Thermoanaerobacterales</taxon>
        <taxon>Thermoanaerobacteraceae</taxon>
        <taxon>Caldanaerobius</taxon>
    </lineage>
</organism>
<dbReference type="NCBIfam" id="TIGR01856">
    <property type="entry name" value="hisJ_fam"/>
    <property type="match status" value="1"/>
</dbReference>
<keyword evidence="11" id="KW-1185">Reference proteome</keyword>
<comment type="catalytic activity">
    <reaction evidence="7 8">
        <text>L-histidinol phosphate + H2O = L-histidinol + phosphate</text>
        <dbReference type="Rhea" id="RHEA:14465"/>
        <dbReference type="ChEBI" id="CHEBI:15377"/>
        <dbReference type="ChEBI" id="CHEBI:43474"/>
        <dbReference type="ChEBI" id="CHEBI:57699"/>
        <dbReference type="ChEBI" id="CHEBI:57980"/>
        <dbReference type="EC" id="3.1.3.15"/>
    </reaction>
</comment>
<evidence type="ECO:0000256" key="4">
    <source>
        <dbReference type="ARBA" id="ARBA00022605"/>
    </source>
</evidence>
<keyword evidence="4 8" id="KW-0028">Amino-acid biosynthesis</keyword>
<evidence type="ECO:0000256" key="5">
    <source>
        <dbReference type="ARBA" id="ARBA00022801"/>
    </source>
</evidence>
<keyword evidence="5 8" id="KW-0378">Hydrolase</keyword>
<dbReference type="InterPro" id="IPR010140">
    <property type="entry name" value="Histidinol_P_phosphatase_HisJ"/>
</dbReference>
<comment type="similarity">
    <text evidence="2 8">Belongs to the PHP hydrolase family. HisK subfamily.</text>
</comment>
<evidence type="ECO:0000259" key="9">
    <source>
        <dbReference type="Pfam" id="PF02811"/>
    </source>
</evidence>
<dbReference type="PANTHER" id="PTHR21039:SF0">
    <property type="entry name" value="HISTIDINOL-PHOSPHATASE"/>
    <property type="match status" value="1"/>
</dbReference>
<gene>
    <name evidence="10" type="ORF">SAMN02746089_02807</name>
</gene>
<dbReference type="PANTHER" id="PTHR21039">
    <property type="entry name" value="HISTIDINOL PHOSPHATASE-RELATED"/>
    <property type="match status" value="1"/>
</dbReference>